<evidence type="ECO:0000313" key="3">
    <source>
        <dbReference type="Proteomes" id="UP000630718"/>
    </source>
</evidence>
<comment type="caution">
    <text evidence="2">The sequence shown here is derived from an EMBL/GenBank/DDBJ whole genome shotgun (WGS) entry which is preliminary data.</text>
</comment>
<feature type="signal peptide" evidence="1">
    <location>
        <begin position="1"/>
        <end position="30"/>
    </location>
</feature>
<organism evidence="2 3">
    <name type="scientific">Streptomyces fumanus</name>
    <dbReference type="NCBI Taxonomy" id="67302"/>
    <lineage>
        <taxon>Bacteria</taxon>
        <taxon>Bacillati</taxon>
        <taxon>Actinomycetota</taxon>
        <taxon>Actinomycetes</taxon>
        <taxon>Kitasatosporales</taxon>
        <taxon>Streptomycetaceae</taxon>
        <taxon>Streptomyces</taxon>
    </lineage>
</organism>
<dbReference type="Proteomes" id="UP000630718">
    <property type="component" value="Unassembled WGS sequence"/>
</dbReference>
<feature type="chain" id="PRO_5037816097" description="Peptidase inhibitor family I36" evidence="1">
    <location>
        <begin position="31"/>
        <end position="124"/>
    </location>
</feature>
<gene>
    <name evidence="2" type="ORF">GCM10018772_22930</name>
</gene>
<keyword evidence="1" id="KW-0732">Signal</keyword>
<proteinExistence type="predicted"/>
<name>A0A919ABA7_9ACTN</name>
<evidence type="ECO:0008006" key="4">
    <source>
        <dbReference type="Google" id="ProtNLM"/>
    </source>
</evidence>
<dbReference type="EMBL" id="BNBI01000004">
    <property type="protein sequence ID" value="GHE97956.1"/>
    <property type="molecule type" value="Genomic_DNA"/>
</dbReference>
<dbReference type="AlphaFoldDB" id="A0A919ABA7"/>
<protein>
    <recommendedName>
        <fullName evidence="4">Peptidase inhibitor family I36</fullName>
    </recommendedName>
</protein>
<accession>A0A919ABA7</accession>
<sequence>MNVIKRIGIIGAAAASLAAVGLSTAPTASANTAHGCTYPRVCFYLTDADWNAKKPTATYKDITSSPQNLGARSRNSEWVFNSRNDDGALLYYAHGGTLCLAPNTIVDNNDWVVTAIKIMNSPSC</sequence>
<reference evidence="2" key="1">
    <citation type="journal article" date="2014" name="Int. J. Syst. Evol. Microbiol.">
        <title>Complete genome sequence of Corynebacterium casei LMG S-19264T (=DSM 44701T), isolated from a smear-ripened cheese.</title>
        <authorList>
            <consortium name="US DOE Joint Genome Institute (JGI-PGF)"/>
            <person name="Walter F."/>
            <person name="Albersmeier A."/>
            <person name="Kalinowski J."/>
            <person name="Ruckert C."/>
        </authorList>
    </citation>
    <scope>NUCLEOTIDE SEQUENCE</scope>
    <source>
        <strain evidence="2">JCM 4477</strain>
    </source>
</reference>
<evidence type="ECO:0000256" key="1">
    <source>
        <dbReference type="SAM" id="SignalP"/>
    </source>
</evidence>
<evidence type="ECO:0000313" key="2">
    <source>
        <dbReference type="EMBL" id="GHE97956.1"/>
    </source>
</evidence>
<keyword evidence="3" id="KW-1185">Reference proteome</keyword>
<reference evidence="2" key="2">
    <citation type="submission" date="2020-09" db="EMBL/GenBank/DDBJ databases">
        <authorList>
            <person name="Sun Q."/>
            <person name="Ohkuma M."/>
        </authorList>
    </citation>
    <scope>NUCLEOTIDE SEQUENCE</scope>
    <source>
        <strain evidence="2">JCM 4477</strain>
    </source>
</reference>
<dbReference type="RefSeq" id="WP_190204069.1">
    <property type="nucleotide sequence ID" value="NZ_BNBI01000004.1"/>
</dbReference>